<proteinExistence type="predicted"/>
<protein>
    <submittedName>
        <fullName evidence="1">Uncharacterized protein</fullName>
    </submittedName>
</protein>
<sequence length="93" mass="10189">MAEIYLPSSAKLLDYALAAKSSTRKGNSAATVTIKVEVADPLDVGFLLRDLADIDRKQRNPYRPAPKGHAERELAKEIGRLSAPLQLTDQREG</sequence>
<accession>A0A212LD30</accession>
<dbReference type="RefSeq" id="WP_288195790.1">
    <property type="nucleotide sequence ID" value="NZ_LT608334.1"/>
</dbReference>
<evidence type="ECO:0000313" key="1">
    <source>
        <dbReference type="EMBL" id="SCM75410.1"/>
    </source>
</evidence>
<gene>
    <name evidence="1" type="ORF">KL86PLE_20078</name>
</gene>
<name>A0A212LD30_9HYPH</name>
<dbReference type="EMBL" id="FMJD01000006">
    <property type="protein sequence ID" value="SCM75410.1"/>
    <property type="molecule type" value="Genomic_DNA"/>
</dbReference>
<dbReference type="AlphaFoldDB" id="A0A212LD30"/>
<organism evidence="1">
    <name type="scientific">uncultured Pleomorphomonas sp</name>
    <dbReference type="NCBI Taxonomy" id="442121"/>
    <lineage>
        <taxon>Bacteria</taxon>
        <taxon>Pseudomonadati</taxon>
        <taxon>Pseudomonadota</taxon>
        <taxon>Alphaproteobacteria</taxon>
        <taxon>Hyphomicrobiales</taxon>
        <taxon>Pleomorphomonadaceae</taxon>
        <taxon>Pleomorphomonas</taxon>
        <taxon>environmental samples</taxon>
    </lineage>
</organism>
<reference evidence="1" key="1">
    <citation type="submission" date="2016-08" db="EMBL/GenBank/DDBJ databases">
        <authorList>
            <person name="Seilhamer J.J."/>
        </authorList>
    </citation>
    <scope>NUCLEOTIDE SEQUENCE</scope>
    <source>
        <strain evidence="1">86</strain>
    </source>
</reference>